<proteinExistence type="inferred from homology"/>
<evidence type="ECO:0000256" key="1">
    <source>
        <dbReference type="ARBA" id="ARBA00007964"/>
    </source>
</evidence>
<dbReference type="SUPFAM" id="SSF51735">
    <property type="entry name" value="NAD(P)-binding Rossmann-fold domains"/>
    <property type="match status" value="1"/>
</dbReference>
<dbReference type="Pfam" id="PF02153">
    <property type="entry name" value="PDH_N"/>
    <property type="match status" value="1"/>
</dbReference>
<dbReference type="InterPro" id="IPR003099">
    <property type="entry name" value="Prephen_DH"/>
</dbReference>
<evidence type="ECO:0000313" key="5">
    <source>
        <dbReference type="Proteomes" id="UP000249091"/>
    </source>
</evidence>
<protein>
    <submittedName>
        <fullName evidence="4">Prephenate dehydrogenase</fullName>
        <ecNumber evidence="4">1.3.1.43</ecNumber>
    </submittedName>
</protein>
<dbReference type="PROSITE" id="PS51176">
    <property type="entry name" value="PDH_ADH"/>
    <property type="match status" value="1"/>
</dbReference>
<dbReference type="PANTHER" id="PTHR21363">
    <property type="entry name" value="PREPHENATE DEHYDROGENASE"/>
    <property type="match status" value="1"/>
</dbReference>
<gene>
    <name evidence="4" type="primary">tyrC</name>
    <name evidence="4" type="ORF">NCTC10994_02407</name>
</gene>
<dbReference type="KEGG" id="rcr:NCTC10994_02407"/>
<dbReference type="SUPFAM" id="SSF48179">
    <property type="entry name" value="6-phosphogluconate dehydrogenase C-terminal domain-like"/>
    <property type="match status" value="1"/>
</dbReference>
<sequence length="314" mass="31988">MLTATFAPPVCVLGLGLIGGSLLRAAAATGRHAWGYNRSPEVVHAARDLGFDASTDLTATLERAADANAIVVIAVPMPAVGSILEAIAEHAPDVALTDVVSVKSEMAAAVAAHGLSRRFVGGHPMAGTAESGWAASTVDLFRDAVWVVTVDDGTDPEVWQAVADLAIDCGSVVVPAESAEHDAAVARISHLPHVLAEALALAGAAGGDLALGLAAGSFRDGTRVAATAPALVDAMCEANASALLVALDETLAVLSAAREQLADGSTADLTRAGFDARARYDQQARVPITGVVPGEGDWLTALREAGRRGEVWAR</sequence>
<dbReference type="Gene3D" id="3.40.50.720">
    <property type="entry name" value="NAD(P)-binding Rossmann-like Domain"/>
    <property type="match status" value="1"/>
</dbReference>
<evidence type="ECO:0000313" key="4">
    <source>
        <dbReference type="EMBL" id="SQI33088.1"/>
    </source>
</evidence>
<feature type="domain" description="Prephenate/arogenate dehydrogenase" evidence="3">
    <location>
        <begin position="8"/>
        <end position="291"/>
    </location>
</feature>
<dbReference type="Proteomes" id="UP000249091">
    <property type="component" value="Chromosome 1"/>
</dbReference>
<accession>A0A2X4UCE1</accession>
<dbReference type="EC" id="1.3.1.43" evidence="4"/>
<name>A0A2X4UCE1_9NOCA</name>
<organism evidence="4 5">
    <name type="scientific">Rhodococcus coprophilus</name>
    <dbReference type="NCBI Taxonomy" id="38310"/>
    <lineage>
        <taxon>Bacteria</taxon>
        <taxon>Bacillati</taxon>
        <taxon>Actinomycetota</taxon>
        <taxon>Actinomycetes</taxon>
        <taxon>Mycobacteriales</taxon>
        <taxon>Nocardiaceae</taxon>
        <taxon>Rhodococcus</taxon>
    </lineage>
</organism>
<dbReference type="GO" id="GO:0070403">
    <property type="term" value="F:NAD+ binding"/>
    <property type="evidence" value="ECO:0007669"/>
    <property type="project" value="InterPro"/>
</dbReference>
<dbReference type="Pfam" id="PF20463">
    <property type="entry name" value="PDH_C"/>
    <property type="match status" value="1"/>
</dbReference>
<dbReference type="EMBL" id="LS483468">
    <property type="protein sequence ID" value="SQI33088.1"/>
    <property type="molecule type" value="Genomic_DNA"/>
</dbReference>
<dbReference type="InterPro" id="IPR036291">
    <property type="entry name" value="NAD(P)-bd_dom_sf"/>
</dbReference>
<keyword evidence="2 4" id="KW-0560">Oxidoreductase</keyword>
<dbReference type="PANTHER" id="PTHR21363:SF0">
    <property type="entry name" value="PREPHENATE DEHYDROGENASE [NADP(+)]"/>
    <property type="match status" value="1"/>
</dbReference>
<evidence type="ECO:0000256" key="2">
    <source>
        <dbReference type="ARBA" id="ARBA00023002"/>
    </source>
</evidence>
<dbReference type="GO" id="GO:0006571">
    <property type="term" value="P:tyrosine biosynthetic process"/>
    <property type="evidence" value="ECO:0007669"/>
    <property type="project" value="InterPro"/>
</dbReference>
<dbReference type="STRING" id="1219011.GCA_001895045_04184"/>
<dbReference type="NCBIfam" id="NF005108">
    <property type="entry name" value="PRK06545.1-6"/>
    <property type="match status" value="1"/>
</dbReference>
<dbReference type="GO" id="GO:0008977">
    <property type="term" value="F:prephenate dehydrogenase (NAD+) activity"/>
    <property type="evidence" value="ECO:0007669"/>
    <property type="project" value="InterPro"/>
</dbReference>
<dbReference type="InterPro" id="IPR046826">
    <property type="entry name" value="PDH_N"/>
</dbReference>
<dbReference type="GO" id="GO:0047794">
    <property type="term" value="F:cyclohexadienyl dehydrogenase activity"/>
    <property type="evidence" value="ECO:0007669"/>
    <property type="project" value="UniProtKB-EC"/>
</dbReference>
<dbReference type="Gene3D" id="1.10.3660.10">
    <property type="entry name" value="6-phosphogluconate dehydrogenase C-terminal like domain"/>
    <property type="match status" value="1"/>
</dbReference>
<dbReference type="InterPro" id="IPR050812">
    <property type="entry name" value="Preph/Arog_dehydrog"/>
</dbReference>
<dbReference type="GO" id="GO:0004665">
    <property type="term" value="F:prephenate dehydrogenase (NADP+) activity"/>
    <property type="evidence" value="ECO:0007669"/>
    <property type="project" value="InterPro"/>
</dbReference>
<dbReference type="AlphaFoldDB" id="A0A2X4UCE1"/>
<dbReference type="InterPro" id="IPR046825">
    <property type="entry name" value="PDH_C"/>
</dbReference>
<keyword evidence="5" id="KW-1185">Reference proteome</keyword>
<reference evidence="4 5" key="1">
    <citation type="submission" date="2018-06" db="EMBL/GenBank/DDBJ databases">
        <authorList>
            <consortium name="Pathogen Informatics"/>
            <person name="Doyle S."/>
        </authorList>
    </citation>
    <scope>NUCLEOTIDE SEQUENCE [LARGE SCALE GENOMIC DNA]</scope>
    <source>
        <strain evidence="4 5">NCTC10994</strain>
    </source>
</reference>
<dbReference type="InterPro" id="IPR008927">
    <property type="entry name" value="6-PGluconate_DH-like_C_sf"/>
</dbReference>
<comment type="similarity">
    <text evidence="1">Belongs to the prephenate/arogenate dehydrogenase family.</text>
</comment>
<evidence type="ECO:0000259" key="3">
    <source>
        <dbReference type="PROSITE" id="PS51176"/>
    </source>
</evidence>